<evidence type="ECO:0008006" key="3">
    <source>
        <dbReference type="Google" id="ProtNLM"/>
    </source>
</evidence>
<dbReference type="SUPFAM" id="SSF55331">
    <property type="entry name" value="Tautomerase/MIF"/>
    <property type="match status" value="1"/>
</dbReference>
<accession>A0A132NP20</accession>
<dbReference type="Gene3D" id="3.30.429.10">
    <property type="entry name" value="Macrophage Migration Inhibitory Factor"/>
    <property type="match status" value="1"/>
</dbReference>
<evidence type="ECO:0000313" key="2">
    <source>
        <dbReference type="Proteomes" id="UP000070089"/>
    </source>
</evidence>
<dbReference type="OrthoDB" id="10249653at2759"/>
<protein>
    <recommendedName>
        <fullName evidence="3">Macrophage migration inhibitory factor</fullName>
    </recommendedName>
</protein>
<comment type="caution">
    <text evidence="1">The sequence shown here is derived from an EMBL/GenBank/DDBJ whole genome shotgun (WGS) entry which is preliminary data.</text>
</comment>
<organism evidence="1 2">
    <name type="scientific">Giardia duodenalis assemblage B</name>
    <dbReference type="NCBI Taxonomy" id="1394984"/>
    <lineage>
        <taxon>Eukaryota</taxon>
        <taxon>Metamonada</taxon>
        <taxon>Diplomonadida</taxon>
        <taxon>Hexamitidae</taxon>
        <taxon>Giardiinae</taxon>
        <taxon>Giardia</taxon>
    </lineage>
</organism>
<dbReference type="VEuPathDB" id="GiardiaDB:QR46_4300"/>
<dbReference type="InterPro" id="IPR014347">
    <property type="entry name" value="Tautomerase/MIF_sf"/>
</dbReference>
<evidence type="ECO:0000313" key="1">
    <source>
        <dbReference type="EMBL" id="KWX11741.1"/>
    </source>
</evidence>
<reference evidence="1 2" key="1">
    <citation type="journal article" date="2015" name="Mol. Biochem. Parasitol.">
        <title>Identification of polymorphic genes for use in assemblage B genotyping assays through comparative genomics of multiple assemblage B Giardia duodenalis isolates.</title>
        <authorList>
            <person name="Wielinga C."/>
            <person name="Thompson R.C."/>
            <person name="Monis P."/>
            <person name="Ryan U."/>
        </authorList>
    </citation>
    <scope>NUCLEOTIDE SEQUENCE [LARGE SCALE GENOMIC DNA]</scope>
    <source>
        <strain evidence="1 2">BAH15c1</strain>
    </source>
</reference>
<dbReference type="Proteomes" id="UP000070089">
    <property type="component" value="Unassembled WGS sequence"/>
</dbReference>
<gene>
    <name evidence="1" type="ORF">QR46_4300</name>
</gene>
<dbReference type="EMBL" id="JXTI01000159">
    <property type="protein sequence ID" value="KWX11741.1"/>
    <property type="molecule type" value="Genomic_DNA"/>
</dbReference>
<sequence length="116" mass="12904">MMAYAHITLSHEAPSIDMDDFIRCMTQAICDATGKPEAYILVTAARDNLVVGLLPQSQVLVQLTIIGVDDPFRSEQVSKFICRRLLLYRKELAPSQVNVLISYKARGTLCVCGNQM</sequence>
<dbReference type="AlphaFoldDB" id="A0A132NP20"/>
<proteinExistence type="predicted"/>
<name>A0A132NP20_GIAIN</name>